<keyword evidence="1 12" id="KW-0240">DNA-directed RNA polymerase</keyword>
<organism evidence="17 18">
    <name type="scientific">Halovibrio salipaludis</name>
    <dbReference type="NCBI Taxonomy" id="2032626"/>
    <lineage>
        <taxon>Bacteria</taxon>
        <taxon>Pseudomonadati</taxon>
        <taxon>Pseudomonadota</taxon>
        <taxon>Gammaproteobacteria</taxon>
        <taxon>Oceanospirillales</taxon>
        <taxon>Halomonadaceae</taxon>
        <taxon>Halovibrio</taxon>
    </lineage>
</organism>
<dbReference type="Proteomes" id="UP000218896">
    <property type="component" value="Unassembled WGS sequence"/>
</dbReference>
<dbReference type="InterPro" id="IPR006295">
    <property type="entry name" value="DNA_primase_DnaG"/>
</dbReference>
<dbReference type="GO" id="GO:0005737">
    <property type="term" value="C:cytoplasm"/>
    <property type="evidence" value="ECO:0007669"/>
    <property type="project" value="TreeGrafter"/>
</dbReference>
<name>A0A2A2EX75_9GAMM</name>
<dbReference type="HAMAP" id="MF_00974">
    <property type="entry name" value="DNA_primase_DnaG"/>
    <property type="match status" value="1"/>
</dbReference>
<evidence type="ECO:0000256" key="3">
    <source>
        <dbReference type="ARBA" id="ARBA00022679"/>
    </source>
</evidence>
<evidence type="ECO:0000256" key="5">
    <source>
        <dbReference type="ARBA" id="ARBA00022705"/>
    </source>
</evidence>
<dbReference type="NCBIfam" id="TIGR01391">
    <property type="entry name" value="dnaG"/>
    <property type="match status" value="1"/>
</dbReference>
<comment type="cofactor">
    <cofactor evidence="12 13 14">
        <name>Zn(2+)</name>
        <dbReference type="ChEBI" id="CHEBI:29105"/>
    </cofactor>
    <text evidence="12 13 14">Binds 1 zinc ion per monomer.</text>
</comment>
<comment type="caution">
    <text evidence="17">The sequence shown here is derived from an EMBL/GenBank/DDBJ whole genome shotgun (WGS) entry which is preliminary data.</text>
</comment>
<dbReference type="Gene3D" id="3.90.980.10">
    <property type="entry name" value="DNA primase, catalytic core, N-terminal domain"/>
    <property type="match status" value="1"/>
</dbReference>
<keyword evidence="8 12" id="KW-0862">Zinc</keyword>
<dbReference type="GO" id="GO:0003677">
    <property type="term" value="F:DNA binding"/>
    <property type="evidence" value="ECO:0007669"/>
    <property type="project" value="UniProtKB-KW"/>
</dbReference>
<evidence type="ECO:0000256" key="9">
    <source>
        <dbReference type="ARBA" id="ARBA00022842"/>
    </source>
</evidence>
<keyword evidence="11 12" id="KW-0804">Transcription</keyword>
<dbReference type="InterPro" id="IPR013264">
    <property type="entry name" value="DNAG_N"/>
</dbReference>
<dbReference type="CDD" id="cd03364">
    <property type="entry name" value="TOPRIM_DnaG_primases"/>
    <property type="match status" value="1"/>
</dbReference>
<dbReference type="PROSITE" id="PS50880">
    <property type="entry name" value="TOPRIM"/>
    <property type="match status" value="1"/>
</dbReference>
<dbReference type="PANTHER" id="PTHR30313:SF2">
    <property type="entry name" value="DNA PRIMASE"/>
    <property type="match status" value="1"/>
</dbReference>
<keyword evidence="5 12" id="KW-0235">DNA replication</keyword>
<evidence type="ECO:0000259" key="16">
    <source>
        <dbReference type="PROSITE" id="PS50880"/>
    </source>
</evidence>
<dbReference type="InterPro" id="IPR002694">
    <property type="entry name" value="Znf_CHC2"/>
</dbReference>
<comment type="subunit">
    <text evidence="12">Monomer. Interacts with DnaB.</text>
</comment>
<dbReference type="RefSeq" id="WP_095618599.1">
    <property type="nucleotide sequence ID" value="NZ_NSKD01000010.1"/>
</dbReference>
<evidence type="ECO:0000256" key="7">
    <source>
        <dbReference type="ARBA" id="ARBA00022771"/>
    </source>
</evidence>
<protein>
    <recommendedName>
        <fullName evidence="12 13">DNA primase</fullName>
        <ecNumber evidence="12">2.7.7.101</ecNumber>
    </recommendedName>
</protein>
<evidence type="ECO:0000256" key="12">
    <source>
        <dbReference type="HAMAP-Rule" id="MF_00974"/>
    </source>
</evidence>
<dbReference type="GO" id="GO:0003899">
    <property type="term" value="F:DNA-directed RNA polymerase activity"/>
    <property type="evidence" value="ECO:0007669"/>
    <property type="project" value="UniProtKB-UniRule"/>
</dbReference>
<dbReference type="SUPFAM" id="SSF57783">
    <property type="entry name" value="Zinc beta-ribbon"/>
    <property type="match status" value="1"/>
</dbReference>
<keyword evidence="2 12" id="KW-0639">Primosome</keyword>
<dbReference type="SMART" id="SM00400">
    <property type="entry name" value="ZnF_CHCC"/>
    <property type="match status" value="1"/>
</dbReference>
<dbReference type="InterPro" id="IPR030846">
    <property type="entry name" value="DnaG_bac"/>
</dbReference>
<evidence type="ECO:0000256" key="6">
    <source>
        <dbReference type="ARBA" id="ARBA00022723"/>
    </source>
</evidence>
<feature type="region of interest" description="Disordered" evidence="15">
    <location>
        <begin position="539"/>
        <end position="580"/>
    </location>
</feature>
<dbReference type="Gene3D" id="1.20.50.20">
    <property type="entry name" value="DnaG, RNA polymerase domain, helical bundle"/>
    <property type="match status" value="1"/>
</dbReference>
<comment type="function">
    <text evidence="12 13">RNA polymerase that catalyzes the synthesis of short RNA molecules used as primers for DNA polymerase during DNA replication.</text>
</comment>
<dbReference type="EC" id="2.7.7.101" evidence="12"/>
<dbReference type="InterPro" id="IPR037068">
    <property type="entry name" value="DNA_primase_core_N_sf"/>
</dbReference>
<dbReference type="AlphaFoldDB" id="A0A2A2EX75"/>
<sequence>MAGMIPQTFIETLRDRVDLAEIIGQRIPLKKSGGNYKACCPFHDERTPSFNVRPDRGFYHCFGCGAHGDAIAFLQEYENQSFTEAVEALAAHLGLEVPYDQATRETMKRSQSLTGALEEATRFYRDSLRNHPWSSLARDYLANRGVSEDMIERFALGFAPPEGDALAKRVNGETRSALLTVKALNERNGQVRDLFRNRLMFPIRNTRGRTIAFGGRTLGDDKAKYINSPESEVYHKSREIYGLYEARQASRQLDSLLVVEGYMDVIALAQMGIGNAVAASGTATNEESLQTLLRASHHLIFCFDGDTAGYRAADRAMENLLAMLEDGMHIQFLMLPEGEDPDSLVRTEGGEAFSRRMEAATPLSRMLFERQGEGLDLSLAEHRGELRSRVEPMLRRMPRSAIRDALWEELQRLTRRSPGGRGDRRGNSADQPHHVQQQHAGQPAMALDRDTLLALALYYEPPLASEVTAVPQAASHYPSAHAFAQWILESGIESRSTLLAEMAFSAPARERFAGLFNRIEHFPEHEPLLADARHMLGRARSRQQARQASEILAGRKPSELTEEERQELQRLRENRLRDTH</sequence>
<keyword evidence="6 12" id="KW-0479">Metal-binding</keyword>
<dbReference type="OrthoDB" id="9803773at2"/>
<dbReference type="Pfam" id="PF13155">
    <property type="entry name" value="Toprim_2"/>
    <property type="match status" value="1"/>
</dbReference>
<dbReference type="PANTHER" id="PTHR30313">
    <property type="entry name" value="DNA PRIMASE"/>
    <property type="match status" value="1"/>
</dbReference>
<keyword evidence="4 12" id="KW-0548">Nucleotidyltransferase</keyword>
<accession>A0A2A2EX75</accession>
<dbReference type="GO" id="GO:0000428">
    <property type="term" value="C:DNA-directed RNA polymerase complex"/>
    <property type="evidence" value="ECO:0007669"/>
    <property type="project" value="UniProtKB-KW"/>
</dbReference>
<dbReference type="InterPro" id="IPR050219">
    <property type="entry name" value="DnaG_primase"/>
</dbReference>
<dbReference type="FunFam" id="3.40.1360.10:FF:000002">
    <property type="entry name" value="DNA primase"/>
    <property type="match status" value="1"/>
</dbReference>
<feature type="compositionally biased region" description="Basic and acidic residues" evidence="15">
    <location>
        <begin position="566"/>
        <end position="580"/>
    </location>
</feature>
<reference evidence="17 18" key="1">
    <citation type="submission" date="2017-08" db="EMBL/GenBank/DDBJ databases">
        <title>Halovibrio sewagensis sp. nov., isolated from wastewater of high salinity.</title>
        <authorList>
            <person name="Dong X."/>
            <person name="Zhang G."/>
        </authorList>
    </citation>
    <scope>NUCLEOTIDE SEQUENCE [LARGE SCALE GENOMIC DNA]</scope>
    <source>
        <strain evidence="17 18">YL5-2</strain>
    </source>
</reference>
<proteinExistence type="inferred from homology"/>
<dbReference type="GO" id="GO:0006269">
    <property type="term" value="P:DNA replication, synthesis of primer"/>
    <property type="evidence" value="ECO:0007669"/>
    <property type="project" value="UniProtKB-UniRule"/>
</dbReference>
<dbReference type="Gene3D" id="3.90.580.10">
    <property type="entry name" value="Zinc finger, CHC2-type domain"/>
    <property type="match status" value="1"/>
</dbReference>
<evidence type="ECO:0000256" key="1">
    <source>
        <dbReference type="ARBA" id="ARBA00022478"/>
    </source>
</evidence>
<dbReference type="PIRSF" id="PIRSF002811">
    <property type="entry name" value="DnaG"/>
    <property type="match status" value="1"/>
</dbReference>
<dbReference type="SMART" id="SM00493">
    <property type="entry name" value="TOPRIM"/>
    <property type="match status" value="1"/>
</dbReference>
<feature type="compositionally biased region" description="Basic and acidic residues" evidence="15">
    <location>
        <begin position="421"/>
        <end position="433"/>
    </location>
</feature>
<evidence type="ECO:0000313" key="18">
    <source>
        <dbReference type="Proteomes" id="UP000218896"/>
    </source>
</evidence>
<comment type="similarity">
    <text evidence="12 13">Belongs to the DnaG primase family.</text>
</comment>
<keyword evidence="3 12" id="KW-0808">Transferase</keyword>
<keyword evidence="9" id="KW-0460">Magnesium</keyword>
<gene>
    <name evidence="12" type="primary">dnaG</name>
    <name evidence="17" type="ORF">CK501_15215</name>
</gene>
<keyword evidence="10 12" id="KW-0238">DNA-binding</keyword>
<keyword evidence="18" id="KW-1185">Reference proteome</keyword>
<feature type="zinc finger region" description="CHC2-type" evidence="12 14">
    <location>
        <begin position="40"/>
        <end position="64"/>
    </location>
</feature>
<evidence type="ECO:0000256" key="14">
    <source>
        <dbReference type="PIRSR" id="PIRSR002811-1"/>
    </source>
</evidence>
<keyword evidence="7 12" id="KW-0863">Zinc-finger</keyword>
<dbReference type="Gene3D" id="3.40.1360.10">
    <property type="match status" value="1"/>
</dbReference>
<evidence type="ECO:0000256" key="11">
    <source>
        <dbReference type="ARBA" id="ARBA00023163"/>
    </source>
</evidence>
<evidence type="ECO:0000256" key="8">
    <source>
        <dbReference type="ARBA" id="ARBA00022833"/>
    </source>
</evidence>
<comment type="catalytic activity">
    <reaction evidence="12">
        <text>ssDNA + n NTP = ssDNA/pppN(pN)n-1 hybrid + (n-1) diphosphate.</text>
        <dbReference type="EC" id="2.7.7.101"/>
    </reaction>
</comment>
<dbReference type="Pfam" id="PF08275">
    <property type="entry name" value="DNAG_N"/>
    <property type="match status" value="1"/>
</dbReference>
<dbReference type="InterPro" id="IPR034151">
    <property type="entry name" value="TOPRIM_DnaG_bac"/>
</dbReference>
<dbReference type="GO" id="GO:0008270">
    <property type="term" value="F:zinc ion binding"/>
    <property type="evidence" value="ECO:0007669"/>
    <property type="project" value="UniProtKB-UniRule"/>
</dbReference>
<evidence type="ECO:0000256" key="10">
    <source>
        <dbReference type="ARBA" id="ARBA00023125"/>
    </source>
</evidence>
<evidence type="ECO:0000313" key="17">
    <source>
        <dbReference type="EMBL" id="PAU77064.1"/>
    </source>
</evidence>
<dbReference type="EMBL" id="NSKD01000010">
    <property type="protein sequence ID" value="PAU77064.1"/>
    <property type="molecule type" value="Genomic_DNA"/>
</dbReference>
<dbReference type="Pfam" id="PF01807">
    <property type="entry name" value="Zn_ribbon_DnaG"/>
    <property type="match status" value="1"/>
</dbReference>
<evidence type="ECO:0000256" key="4">
    <source>
        <dbReference type="ARBA" id="ARBA00022695"/>
    </source>
</evidence>
<dbReference type="GO" id="GO:1990077">
    <property type="term" value="C:primosome complex"/>
    <property type="evidence" value="ECO:0007669"/>
    <property type="project" value="UniProtKB-KW"/>
</dbReference>
<feature type="domain" description="Toprim" evidence="16">
    <location>
        <begin position="254"/>
        <end position="335"/>
    </location>
</feature>
<evidence type="ECO:0000256" key="2">
    <source>
        <dbReference type="ARBA" id="ARBA00022515"/>
    </source>
</evidence>
<feature type="region of interest" description="Disordered" evidence="15">
    <location>
        <begin position="413"/>
        <end position="443"/>
    </location>
</feature>
<evidence type="ECO:0000256" key="15">
    <source>
        <dbReference type="SAM" id="MobiDB-lite"/>
    </source>
</evidence>
<dbReference type="FunFam" id="3.90.580.10:FF:000001">
    <property type="entry name" value="DNA primase"/>
    <property type="match status" value="1"/>
</dbReference>
<evidence type="ECO:0000256" key="13">
    <source>
        <dbReference type="PIRNR" id="PIRNR002811"/>
    </source>
</evidence>
<comment type="domain">
    <text evidence="12">Contains an N-terminal zinc-binding domain, a central core domain that contains the primase activity, and a C-terminal DnaB-binding domain.</text>
</comment>
<dbReference type="SUPFAM" id="SSF56731">
    <property type="entry name" value="DNA primase core"/>
    <property type="match status" value="1"/>
</dbReference>
<dbReference type="InterPro" id="IPR006171">
    <property type="entry name" value="TOPRIM_dom"/>
</dbReference>
<dbReference type="InterPro" id="IPR036977">
    <property type="entry name" value="DNA_primase_Znf_CHC2"/>
</dbReference>